<dbReference type="Gene3D" id="3.30.450.20">
    <property type="entry name" value="PAS domain"/>
    <property type="match status" value="1"/>
</dbReference>
<dbReference type="GO" id="GO:0005886">
    <property type="term" value="C:plasma membrane"/>
    <property type="evidence" value="ECO:0007669"/>
    <property type="project" value="UniProtKB-SubCell"/>
</dbReference>
<evidence type="ECO:0000256" key="2">
    <source>
        <dbReference type="ARBA" id="ARBA00004533"/>
    </source>
</evidence>
<dbReference type="CDD" id="cd00130">
    <property type="entry name" value="PAS"/>
    <property type="match status" value="1"/>
</dbReference>
<proteinExistence type="predicted"/>
<dbReference type="Pfam" id="PF08448">
    <property type="entry name" value="PAS_4"/>
    <property type="match status" value="1"/>
</dbReference>
<dbReference type="PROSITE" id="PS50887">
    <property type="entry name" value="GGDEF"/>
    <property type="match status" value="1"/>
</dbReference>
<dbReference type="PROSITE" id="PS50112">
    <property type="entry name" value="PAS"/>
    <property type="match status" value="1"/>
</dbReference>
<dbReference type="Proteomes" id="UP000198675">
    <property type="component" value="Chromosome I"/>
</dbReference>
<dbReference type="CDD" id="cd01949">
    <property type="entry name" value="GGDEF"/>
    <property type="match status" value="1"/>
</dbReference>
<dbReference type="FunFam" id="3.30.70.270:FF:000001">
    <property type="entry name" value="Diguanylate cyclase domain protein"/>
    <property type="match status" value="1"/>
</dbReference>
<evidence type="ECO:0000313" key="7">
    <source>
        <dbReference type="EMBL" id="SDU78587.1"/>
    </source>
</evidence>
<feature type="domain" description="GGDEF" evidence="6">
    <location>
        <begin position="265"/>
        <end position="398"/>
    </location>
</feature>
<dbReference type="SMART" id="SM00267">
    <property type="entry name" value="GGDEF"/>
    <property type="match status" value="1"/>
</dbReference>
<name>A0A1H2LC39_9PSED</name>
<evidence type="ECO:0000256" key="1">
    <source>
        <dbReference type="ARBA" id="ARBA00001946"/>
    </source>
</evidence>
<dbReference type="NCBIfam" id="TIGR00229">
    <property type="entry name" value="sensory_box"/>
    <property type="match status" value="1"/>
</dbReference>
<dbReference type="AlphaFoldDB" id="A0A1H2LC39"/>
<dbReference type="InterPro" id="IPR000160">
    <property type="entry name" value="GGDEF_dom"/>
</dbReference>
<keyword evidence="8" id="KW-1185">Reference proteome</keyword>
<dbReference type="PANTHER" id="PTHR46663">
    <property type="entry name" value="DIGUANYLATE CYCLASE DGCT-RELATED"/>
    <property type="match status" value="1"/>
</dbReference>
<dbReference type="EMBL" id="LT629797">
    <property type="protein sequence ID" value="SDU78587.1"/>
    <property type="molecule type" value="Genomic_DNA"/>
</dbReference>
<evidence type="ECO:0000259" key="5">
    <source>
        <dbReference type="PROSITE" id="PS50112"/>
    </source>
</evidence>
<dbReference type="Gene3D" id="3.30.70.270">
    <property type="match status" value="1"/>
</dbReference>
<organism evidence="7 8">
    <name type="scientific">Pseudomonas sihuiensis</name>
    <dbReference type="NCBI Taxonomy" id="1274359"/>
    <lineage>
        <taxon>Bacteria</taxon>
        <taxon>Pseudomonadati</taxon>
        <taxon>Pseudomonadota</taxon>
        <taxon>Gammaproteobacteria</taxon>
        <taxon>Pseudomonadales</taxon>
        <taxon>Pseudomonadaceae</taxon>
        <taxon>Pseudomonas</taxon>
    </lineage>
</organism>
<dbReference type="PANTHER" id="PTHR46663:SF3">
    <property type="entry name" value="SLL0267 PROTEIN"/>
    <property type="match status" value="1"/>
</dbReference>
<evidence type="ECO:0000259" key="6">
    <source>
        <dbReference type="PROSITE" id="PS50887"/>
    </source>
</evidence>
<accession>A0A1H2LC39</accession>
<dbReference type="InterPro" id="IPR000014">
    <property type="entry name" value="PAS"/>
</dbReference>
<dbReference type="InterPro" id="IPR029787">
    <property type="entry name" value="Nucleotide_cyclase"/>
</dbReference>
<dbReference type="NCBIfam" id="TIGR00254">
    <property type="entry name" value="GGDEF"/>
    <property type="match status" value="1"/>
</dbReference>
<feature type="region of interest" description="Disordered" evidence="4">
    <location>
        <begin position="180"/>
        <end position="201"/>
    </location>
</feature>
<reference evidence="8" key="1">
    <citation type="submission" date="2016-10" db="EMBL/GenBank/DDBJ databases">
        <authorList>
            <person name="Varghese N."/>
            <person name="Submissions S."/>
        </authorList>
    </citation>
    <scope>NUCLEOTIDE SEQUENCE [LARGE SCALE GENOMIC DNA]</scope>
    <source>
        <strain evidence="8">KCTC 32246</strain>
    </source>
</reference>
<keyword evidence="3" id="KW-0808">Transferase</keyword>
<dbReference type="SUPFAM" id="SSF55785">
    <property type="entry name" value="PYP-like sensor domain (PAS domain)"/>
    <property type="match status" value="1"/>
</dbReference>
<sequence length="408" mass="44013">MAYRILLVSTDAAAGCGLQAILNQAGDGCFVVECLDRLDDAVMRAQAGGLDIALFEQSLYPGTALTNFELLSRIAAAIPLMLYRALGDGRDSRTTQAFCALIPADRLAHEHAHAQIILDSIGAAVITTDLLGRVDYLNRAAQRISGWTLERARGHSIAEVMPPPDGDASRCAATAPQILRENRPTPPDQGTRTPRAFEDSSAPIHNGDGQISGAVVVFHDVSAAQAKADKMTHLAQHDILTHLPNRLLLDDRIAQAMHLAKRHASSLALMFLDLDNFKQINDSLGHTVGDQLLQSVARRLLACVRSSDTVSRTGGDEFIVLLSEIQGERDAAVSARKILDALAAQHCIEQLGVQITCSIGISLFPADGSSAGALLRHADNAMYQAKQAGRNRYRFFHDRVEVHADGNR</sequence>
<dbReference type="RefSeq" id="WP_092375220.1">
    <property type="nucleotide sequence ID" value="NZ_LT629797.1"/>
</dbReference>
<protein>
    <submittedName>
        <fullName evidence="7">PAS domain S-box-containing protein/diguanylate cyclase (GGDEF) domain-containing protein</fullName>
    </submittedName>
</protein>
<evidence type="ECO:0000256" key="4">
    <source>
        <dbReference type="SAM" id="MobiDB-lite"/>
    </source>
</evidence>
<comment type="subcellular location">
    <subcellularLocation>
        <location evidence="2">Cell inner membrane</location>
    </subcellularLocation>
</comment>
<dbReference type="SMART" id="SM00091">
    <property type="entry name" value="PAS"/>
    <property type="match status" value="1"/>
</dbReference>
<dbReference type="Pfam" id="PF00990">
    <property type="entry name" value="GGDEF"/>
    <property type="match status" value="1"/>
</dbReference>
<keyword evidence="3" id="KW-0418">Kinase</keyword>
<evidence type="ECO:0000256" key="3">
    <source>
        <dbReference type="ARBA" id="ARBA00022777"/>
    </source>
</evidence>
<dbReference type="InterPro" id="IPR013656">
    <property type="entry name" value="PAS_4"/>
</dbReference>
<evidence type="ECO:0000313" key="8">
    <source>
        <dbReference type="Proteomes" id="UP000198675"/>
    </source>
</evidence>
<dbReference type="SUPFAM" id="SSF55073">
    <property type="entry name" value="Nucleotide cyclase"/>
    <property type="match status" value="1"/>
</dbReference>
<gene>
    <name evidence="7" type="ORF">SAMN05216363_1126</name>
</gene>
<dbReference type="GO" id="GO:0016301">
    <property type="term" value="F:kinase activity"/>
    <property type="evidence" value="ECO:0007669"/>
    <property type="project" value="UniProtKB-KW"/>
</dbReference>
<dbReference type="InterPro" id="IPR043128">
    <property type="entry name" value="Rev_trsase/Diguanyl_cyclase"/>
</dbReference>
<feature type="domain" description="PAS" evidence="5">
    <location>
        <begin position="110"/>
        <end position="165"/>
    </location>
</feature>
<dbReference type="InterPro" id="IPR052163">
    <property type="entry name" value="DGC-Regulatory_Protein"/>
</dbReference>
<comment type="cofactor">
    <cofactor evidence="1">
        <name>Mg(2+)</name>
        <dbReference type="ChEBI" id="CHEBI:18420"/>
    </cofactor>
</comment>
<dbReference type="InterPro" id="IPR035965">
    <property type="entry name" value="PAS-like_dom_sf"/>
</dbReference>